<dbReference type="SUPFAM" id="SSF102114">
    <property type="entry name" value="Radical SAM enzymes"/>
    <property type="match status" value="1"/>
</dbReference>
<dbReference type="SFLD" id="SFLDG01065">
    <property type="entry name" value="anaerobic_coproporphyrinogen-I"/>
    <property type="match status" value="1"/>
</dbReference>
<dbReference type="GO" id="GO:0006779">
    <property type="term" value="P:porphyrin-containing compound biosynthetic process"/>
    <property type="evidence" value="ECO:0007669"/>
    <property type="project" value="InterPro"/>
</dbReference>
<evidence type="ECO:0000256" key="1">
    <source>
        <dbReference type="ARBA" id="ARBA00006100"/>
    </source>
</evidence>
<dbReference type="GO" id="GO:0005737">
    <property type="term" value="C:cytoplasm"/>
    <property type="evidence" value="ECO:0007669"/>
    <property type="project" value="InterPro"/>
</dbReference>
<dbReference type="GO" id="GO:0004109">
    <property type="term" value="F:coproporphyrinogen oxidase activity"/>
    <property type="evidence" value="ECO:0007669"/>
    <property type="project" value="InterPro"/>
</dbReference>
<evidence type="ECO:0000256" key="6">
    <source>
        <dbReference type="ARBA" id="ARBA00023014"/>
    </source>
</evidence>
<evidence type="ECO:0000256" key="2">
    <source>
        <dbReference type="ARBA" id="ARBA00022617"/>
    </source>
</evidence>
<proteinExistence type="inferred from homology"/>
<keyword evidence="2" id="KW-0349">Heme</keyword>
<accession>A0A485M0L6</accession>
<keyword evidence="5" id="KW-0408">Iron</keyword>
<feature type="domain" description="Radical SAM core" evidence="8">
    <location>
        <begin position="1"/>
        <end position="233"/>
    </location>
</feature>
<protein>
    <submittedName>
        <fullName evidence="9">Oxygen-independent coproporphyrinogen-III oxidase-like protein</fullName>
        <ecNumber evidence="9">1.3.99.-</ecNumber>
    </submittedName>
</protein>
<dbReference type="InterPro" id="IPR010723">
    <property type="entry name" value="HemN_C"/>
</dbReference>
<dbReference type="Pfam" id="PF04055">
    <property type="entry name" value="Radical_SAM"/>
    <property type="match status" value="1"/>
</dbReference>
<dbReference type="AlphaFoldDB" id="A0A485M0L6"/>
<dbReference type="GO" id="GO:0046872">
    <property type="term" value="F:metal ion binding"/>
    <property type="evidence" value="ECO:0007669"/>
    <property type="project" value="UniProtKB-KW"/>
</dbReference>
<organism evidence="9">
    <name type="scientific">anaerobic digester metagenome</name>
    <dbReference type="NCBI Taxonomy" id="1263854"/>
    <lineage>
        <taxon>unclassified sequences</taxon>
        <taxon>metagenomes</taxon>
        <taxon>ecological metagenomes</taxon>
    </lineage>
</organism>
<dbReference type="SMART" id="SM00729">
    <property type="entry name" value="Elp3"/>
    <property type="match status" value="1"/>
</dbReference>
<dbReference type="InterPro" id="IPR007197">
    <property type="entry name" value="rSAM"/>
</dbReference>
<sequence length="378" mass="42823">MNTGRAYIPGLYIHFPFCRSKCGYCDFYSVTETSLVPSFLEALSTEAALYRGEFTTFDTVYLGGGTPSLMRPEQVDALLVMLRGTFTILDNAEITMELNPADLTREDLRALYQAGVNRVNIGVQSFHDQKLQLMGRRHDRRQALSAIEEAAAAGFDNIGLDLIYNLPHQSLEDWRASLEQAIALHPAHLSCYELELKPDTPLGRKFGRGECAGRSEDLAREFFMETSKTLEEAGYIHYEVSNFAAGMGRASRHNRKYWDHTPYLGLGPAAHSFEGTRRWWNRSSLKGYLTDLSNRKRPVEGQEDLRSEELAMEALFLGLRTKEGIDLDRYVRLYGRDLMRENRHQIEEWSRLGLVEISGGHIRPTRSGMAVADALAMI</sequence>
<comment type="similarity">
    <text evidence="1">Belongs to the anaerobic coproporphyrinogen-III oxidase family. HemW subfamily.</text>
</comment>
<dbReference type="PANTHER" id="PTHR13932">
    <property type="entry name" value="COPROPORPHYRINIGEN III OXIDASE"/>
    <property type="match status" value="1"/>
</dbReference>
<dbReference type="InterPro" id="IPR013785">
    <property type="entry name" value="Aldolase_TIM"/>
</dbReference>
<dbReference type="SFLD" id="SFLDF00288">
    <property type="entry name" value="HemN-like__clustered_with_nucl"/>
    <property type="match status" value="1"/>
</dbReference>
<dbReference type="Pfam" id="PF06969">
    <property type="entry name" value="HemN_C"/>
    <property type="match status" value="1"/>
</dbReference>
<dbReference type="InterPro" id="IPR006638">
    <property type="entry name" value="Elp3/MiaA/NifB-like_rSAM"/>
</dbReference>
<keyword evidence="6" id="KW-0411">Iron-sulfur</keyword>
<dbReference type="EMBL" id="CAADRM010000032">
    <property type="protein sequence ID" value="VFU12118.1"/>
    <property type="molecule type" value="Genomic_DNA"/>
</dbReference>
<keyword evidence="4" id="KW-0479">Metal-binding</keyword>
<dbReference type="SFLD" id="SFLDF00562">
    <property type="entry name" value="HemN-like__clustered_with_heat"/>
    <property type="match status" value="1"/>
</dbReference>
<dbReference type="Gene3D" id="3.20.20.70">
    <property type="entry name" value="Aldolase class I"/>
    <property type="match status" value="1"/>
</dbReference>
<keyword evidence="7" id="KW-0143">Chaperone</keyword>
<name>A0A485M0L6_9ZZZZ</name>
<dbReference type="NCBIfam" id="TIGR00539">
    <property type="entry name" value="hemN_rel"/>
    <property type="match status" value="1"/>
</dbReference>
<evidence type="ECO:0000256" key="7">
    <source>
        <dbReference type="ARBA" id="ARBA00023186"/>
    </source>
</evidence>
<dbReference type="InterPro" id="IPR004559">
    <property type="entry name" value="HemW-like"/>
</dbReference>
<dbReference type="GO" id="GO:0051539">
    <property type="term" value="F:4 iron, 4 sulfur cluster binding"/>
    <property type="evidence" value="ECO:0007669"/>
    <property type="project" value="InterPro"/>
</dbReference>
<keyword evidence="3" id="KW-0949">S-adenosyl-L-methionine</keyword>
<dbReference type="CDD" id="cd01335">
    <property type="entry name" value="Radical_SAM"/>
    <property type="match status" value="1"/>
</dbReference>
<evidence type="ECO:0000259" key="8">
    <source>
        <dbReference type="PROSITE" id="PS51918"/>
    </source>
</evidence>
<dbReference type="PROSITE" id="PS51918">
    <property type="entry name" value="RADICAL_SAM"/>
    <property type="match status" value="1"/>
</dbReference>
<reference evidence="9" key="1">
    <citation type="submission" date="2019-03" db="EMBL/GenBank/DDBJ databases">
        <authorList>
            <person name="Hao L."/>
        </authorList>
    </citation>
    <scope>NUCLEOTIDE SEQUENCE</scope>
</reference>
<dbReference type="InterPro" id="IPR058240">
    <property type="entry name" value="rSAM_sf"/>
</dbReference>
<dbReference type="SFLD" id="SFLDS00029">
    <property type="entry name" value="Radical_SAM"/>
    <property type="match status" value="1"/>
</dbReference>
<evidence type="ECO:0000256" key="3">
    <source>
        <dbReference type="ARBA" id="ARBA00022691"/>
    </source>
</evidence>
<gene>
    <name evidence="9" type="primary">hemN</name>
    <name evidence="9" type="ORF">SCFA_1270006</name>
</gene>
<evidence type="ECO:0000313" key="9">
    <source>
        <dbReference type="EMBL" id="VFU12118.1"/>
    </source>
</evidence>
<keyword evidence="9" id="KW-0560">Oxidoreductase</keyword>
<dbReference type="PANTHER" id="PTHR13932:SF5">
    <property type="entry name" value="RADICAL S-ADENOSYL METHIONINE DOMAIN-CONTAINING PROTEIN 1, MITOCHONDRIAL"/>
    <property type="match status" value="1"/>
</dbReference>
<dbReference type="EC" id="1.3.99.-" evidence="9"/>
<dbReference type="InterPro" id="IPR034505">
    <property type="entry name" value="Coproporphyrinogen-III_oxidase"/>
</dbReference>
<evidence type="ECO:0000256" key="5">
    <source>
        <dbReference type="ARBA" id="ARBA00023004"/>
    </source>
</evidence>
<evidence type="ECO:0000256" key="4">
    <source>
        <dbReference type="ARBA" id="ARBA00022723"/>
    </source>
</evidence>